<dbReference type="Proteomes" id="UP000838756">
    <property type="component" value="Unassembled WGS sequence"/>
</dbReference>
<proteinExistence type="predicted"/>
<dbReference type="AlphaFoldDB" id="A0A8S4SP82"/>
<evidence type="ECO:0000313" key="2">
    <source>
        <dbReference type="EMBL" id="CAH2267658.1"/>
    </source>
</evidence>
<comment type="caution">
    <text evidence="2">The sequence shown here is derived from an EMBL/GenBank/DDBJ whole genome shotgun (WGS) entry which is preliminary data.</text>
</comment>
<sequence length="263" mass="29005">MKKKNKKKSLLHIQLESQADGAKQATPPPSSQEVTAACVIRGSHAGRTGNKNEKKTEPGFIFTLRKICQEQRAAFVYRPVASLFTYVPVITPALTPFRPEHSIATTQLSSSNKHAGSIVVLARTSSVTKSSSTYSTSLAGWTRRGGLCLAAARKALLWEAARTPPCPRPPSQGQSLNLLISYSWTSRPIFSKKRFRAQIHHAALLRVCGLRGSFRNDNNQDSLTRSLRQDSYRDRRGRESIPVSHYVAPARAVEGHRTDTASL</sequence>
<gene>
    <name evidence="2" type="primary">jg11561</name>
    <name evidence="2" type="ORF">PAEG_LOCUS26158</name>
</gene>
<feature type="region of interest" description="Disordered" evidence="1">
    <location>
        <begin position="219"/>
        <end position="238"/>
    </location>
</feature>
<feature type="compositionally biased region" description="Basic and acidic residues" evidence="1">
    <location>
        <begin position="227"/>
        <end position="238"/>
    </location>
</feature>
<reference evidence="2" key="1">
    <citation type="submission" date="2022-03" db="EMBL/GenBank/DDBJ databases">
        <authorList>
            <person name="Lindestad O."/>
        </authorList>
    </citation>
    <scope>NUCLEOTIDE SEQUENCE</scope>
</reference>
<feature type="compositionally biased region" description="Basic residues" evidence="1">
    <location>
        <begin position="1"/>
        <end position="10"/>
    </location>
</feature>
<feature type="region of interest" description="Disordered" evidence="1">
    <location>
        <begin position="1"/>
        <end position="33"/>
    </location>
</feature>
<organism evidence="2 3">
    <name type="scientific">Pararge aegeria aegeria</name>
    <dbReference type="NCBI Taxonomy" id="348720"/>
    <lineage>
        <taxon>Eukaryota</taxon>
        <taxon>Metazoa</taxon>
        <taxon>Ecdysozoa</taxon>
        <taxon>Arthropoda</taxon>
        <taxon>Hexapoda</taxon>
        <taxon>Insecta</taxon>
        <taxon>Pterygota</taxon>
        <taxon>Neoptera</taxon>
        <taxon>Endopterygota</taxon>
        <taxon>Lepidoptera</taxon>
        <taxon>Glossata</taxon>
        <taxon>Ditrysia</taxon>
        <taxon>Papilionoidea</taxon>
        <taxon>Nymphalidae</taxon>
        <taxon>Satyrinae</taxon>
        <taxon>Satyrini</taxon>
        <taxon>Parargina</taxon>
        <taxon>Pararge</taxon>
    </lineage>
</organism>
<name>A0A8S4SP82_9NEOP</name>
<evidence type="ECO:0000313" key="3">
    <source>
        <dbReference type="Proteomes" id="UP000838756"/>
    </source>
</evidence>
<accession>A0A8S4SP82</accession>
<evidence type="ECO:0000256" key="1">
    <source>
        <dbReference type="SAM" id="MobiDB-lite"/>
    </source>
</evidence>
<keyword evidence="3" id="KW-1185">Reference proteome</keyword>
<protein>
    <submittedName>
        <fullName evidence="2">Jg11561 protein</fullName>
    </submittedName>
</protein>
<dbReference type="EMBL" id="CAKXAJ010026375">
    <property type="protein sequence ID" value="CAH2267658.1"/>
    <property type="molecule type" value="Genomic_DNA"/>
</dbReference>